<feature type="region of interest" description="Disordered" evidence="1">
    <location>
        <begin position="25"/>
        <end position="46"/>
    </location>
</feature>
<dbReference type="OrthoDB" id="9798122at2"/>
<dbReference type="GO" id="GO:0016042">
    <property type="term" value="P:lipid catabolic process"/>
    <property type="evidence" value="ECO:0007669"/>
    <property type="project" value="InterPro"/>
</dbReference>
<dbReference type="InterPro" id="IPR029058">
    <property type="entry name" value="AB_hydrolase_fold"/>
</dbReference>
<dbReference type="PANTHER" id="PTHR34853:SF1">
    <property type="entry name" value="LIPASE 5"/>
    <property type="match status" value="1"/>
</dbReference>
<dbReference type="Gene3D" id="3.40.50.1820">
    <property type="entry name" value="alpha/beta hydrolase"/>
    <property type="match status" value="2"/>
</dbReference>
<keyword evidence="4" id="KW-1185">Reference proteome</keyword>
<name>A0A379LUE0_9NOCA</name>
<dbReference type="EMBL" id="UGVI01000001">
    <property type="protein sequence ID" value="SUE13532.1"/>
    <property type="molecule type" value="Genomic_DNA"/>
</dbReference>
<dbReference type="PIRSF" id="PIRSF029171">
    <property type="entry name" value="Esterase_LipA"/>
    <property type="match status" value="1"/>
</dbReference>
<evidence type="ECO:0000256" key="2">
    <source>
        <dbReference type="SAM" id="SignalP"/>
    </source>
</evidence>
<dbReference type="SUPFAM" id="SSF53474">
    <property type="entry name" value="alpha/beta-Hydrolases"/>
    <property type="match status" value="1"/>
</dbReference>
<evidence type="ECO:0000313" key="3">
    <source>
        <dbReference type="EMBL" id="SUE13532.1"/>
    </source>
</evidence>
<feature type="chain" id="PRO_5038949481" evidence="2">
    <location>
        <begin position="29"/>
        <end position="394"/>
    </location>
</feature>
<sequence>MISRTARSAVSVLAAVSMLGLTSCSDTGGDDTEEAAGGPGSLVTDRPLTGAAALPSASRTDLITYLSEGADGRPVLVSGTVAIPEGEAPEGGWPVLSWAHGTTGVGDACAPSADTPGGPAHSYVARTTAMLDRWVADGYAVVQTDYEGLGTPGGHPYMNGDSAAAAVVDIVRAARELDPGIGTRWVAMGHSQGGHAALYAAARGQEHAPELDLQGAIAFAPGSRTSETAQYYATAGPAIGPALGFLPVLLLGAQAADPSIDADAMLTDASRPLLDAARTGCMDDIREAASTVPVDQVFAPDADLDALREYYAGQELEALTLTVPTLVVQGTDDVLVSRPVTDRVTEALCGNGADLTYRVYDGADHRGVLDASFDDVRTFVDGVRAGETQDGTCG</sequence>
<dbReference type="PANTHER" id="PTHR34853">
    <property type="match status" value="1"/>
</dbReference>
<keyword evidence="2" id="KW-0732">Signal</keyword>
<accession>A0A379LUE0</accession>
<feature type="signal peptide" evidence="2">
    <location>
        <begin position="1"/>
        <end position="28"/>
    </location>
</feature>
<dbReference type="RefSeq" id="WP_064063331.1">
    <property type="nucleotide sequence ID" value="NZ_JBFSFC010000001.1"/>
</dbReference>
<dbReference type="GO" id="GO:0004806">
    <property type="term" value="F:triacylglycerol lipase activity"/>
    <property type="evidence" value="ECO:0007669"/>
    <property type="project" value="InterPro"/>
</dbReference>
<evidence type="ECO:0000256" key="1">
    <source>
        <dbReference type="SAM" id="MobiDB-lite"/>
    </source>
</evidence>
<dbReference type="InterPro" id="IPR005152">
    <property type="entry name" value="Lipase_secreted"/>
</dbReference>
<dbReference type="PROSITE" id="PS51257">
    <property type="entry name" value="PROKAR_LIPOPROTEIN"/>
    <property type="match status" value="1"/>
</dbReference>
<reference evidence="3 4" key="1">
    <citation type="submission" date="2018-06" db="EMBL/GenBank/DDBJ databases">
        <authorList>
            <consortium name="Pathogen Informatics"/>
            <person name="Doyle S."/>
        </authorList>
    </citation>
    <scope>NUCLEOTIDE SEQUENCE [LARGE SCALE GENOMIC DNA]</scope>
    <source>
        <strain evidence="3 4">NCTC13296</strain>
    </source>
</reference>
<dbReference type="AlphaFoldDB" id="A0A379LUE0"/>
<dbReference type="Pfam" id="PF03583">
    <property type="entry name" value="LIP"/>
    <property type="match status" value="1"/>
</dbReference>
<dbReference type="Proteomes" id="UP000254569">
    <property type="component" value="Unassembled WGS sequence"/>
</dbReference>
<protein>
    <submittedName>
        <fullName evidence="3">Lipase</fullName>
    </submittedName>
</protein>
<gene>
    <name evidence="3" type="ORF">NCTC13296_00353</name>
</gene>
<proteinExistence type="predicted"/>
<evidence type="ECO:0000313" key="4">
    <source>
        <dbReference type="Proteomes" id="UP000254569"/>
    </source>
</evidence>
<organism evidence="3 4">
    <name type="scientific">Rhodococcus gordoniae</name>
    <dbReference type="NCBI Taxonomy" id="223392"/>
    <lineage>
        <taxon>Bacteria</taxon>
        <taxon>Bacillati</taxon>
        <taxon>Actinomycetota</taxon>
        <taxon>Actinomycetes</taxon>
        <taxon>Mycobacteriales</taxon>
        <taxon>Nocardiaceae</taxon>
        <taxon>Rhodococcus</taxon>
    </lineage>
</organism>